<dbReference type="GO" id="GO:0046872">
    <property type="term" value="F:metal ion binding"/>
    <property type="evidence" value="ECO:0007669"/>
    <property type="project" value="UniProtKB-KW"/>
</dbReference>
<dbReference type="NCBIfam" id="NF038135">
    <property type="entry name" value="rSAM_Rv2578c"/>
    <property type="match status" value="1"/>
</dbReference>
<dbReference type="InterPro" id="IPR007197">
    <property type="entry name" value="rSAM"/>
</dbReference>
<comment type="caution">
    <text evidence="6">The sequence shown here is derived from an EMBL/GenBank/DDBJ whole genome shotgun (WGS) entry which is preliminary data.</text>
</comment>
<dbReference type="Pfam" id="PF04055">
    <property type="entry name" value="Radical_SAM"/>
    <property type="match status" value="1"/>
</dbReference>
<dbReference type="InterPro" id="IPR040086">
    <property type="entry name" value="MJ0683-like"/>
</dbReference>
<dbReference type="Proteomes" id="UP000589036">
    <property type="component" value="Unassembled WGS sequence"/>
</dbReference>
<evidence type="ECO:0000256" key="4">
    <source>
        <dbReference type="SAM" id="MobiDB-lite"/>
    </source>
</evidence>
<gene>
    <name evidence="6" type="ORF">HDA32_003393</name>
</gene>
<feature type="compositionally biased region" description="Low complexity" evidence="4">
    <location>
        <begin position="335"/>
        <end position="344"/>
    </location>
</feature>
<dbReference type="AlphaFoldDB" id="A0A852TZS9"/>
<dbReference type="EMBL" id="JACCCC010000001">
    <property type="protein sequence ID" value="NYE48273.1"/>
    <property type="molecule type" value="Genomic_DNA"/>
</dbReference>
<dbReference type="SFLD" id="SFLDS00029">
    <property type="entry name" value="Radical_SAM"/>
    <property type="match status" value="1"/>
</dbReference>
<evidence type="ECO:0000256" key="3">
    <source>
        <dbReference type="ARBA" id="ARBA00023014"/>
    </source>
</evidence>
<reference evidence="6 7" key="1">
    <citation type="submission" date="2020-07" db="EMBL/GenBank/DDBJ databases">
        <title>Sequencing the genomes of 1000 actinobacteria strains.</title>
        <authorList>
            <person name="Klenk H.-P."/>
        </authorList>
    </citation>
    <scope>NUCLEOTIDE SEQUENCE [LARGE SCALE GENOMIC DNA]</scope>
    <source>
        <strain evidence="6 7">CXB654</strain>
    </source>
</reference>
<dbReference type="InterPro" id="IPR058240">
    <property type="entry name" value="rSAM_sf"/>
</dbReference>
<evidence type="ECO:0000313" key="7">
    <source>
        <dbReference type="Proteomes" id="UP000589036"/>
    </source>
</evidence>
<protein>
    <submittedName>
        <fullName evidence="6">DNA repair photolyase</fullName>
    </submittedName>
</protein>
<dbReference type="CDD" id="cd01335">
    <property type="entry name" value="Radical_SAM"/>
    <property type="match status" value="1"/>
</dbReference>
<evidence type="ECO:0000259" key="5">
    <source>
        <dbReference type="Pfam" id="PF04055"/>
    </source>
</evidence>
<accession>A0A852TZS9</accession>
<keyword evidence="7" id="KW-1185">Reference proteome</keyword>
<sequence>MRWEHLRLDGAEESPALIERGAVTRVFDTPGFRGMTFYEVRARSIINEVPGASRVPFRFTVNPYRGCSHGCVGCFARNSHTYLDLDSGHDFDSRIVVKVNAPEALRRELATPKWRVRNAGEPIALGTNVDCYQRAEGRYRLMPGIISALRDTGHPFSILTRGPLILRDLDLLADAAQHVDVGLNVSVPFVDDGLSRLFEPGAANPSARLRICAALTERGLDCGVLMAPILPYLSDSPRQLAATVRAIAEAGATRIMPIVLHLRPGAREWYLAWLREHHPGLLPRYAELYRGGSYAPKAYQRRIAERVRALAREHGIGRHAPTARSAGPAESVPEAPRAPQRPRATQLSLL</sequence>
<dbReference type="GO" id="GO:0051536">
    <property type="term" value="F:iron-sulfur cluster binding"/>
    <property type="evidence" value="ECO:0007669"/>
    <property type="project" value="UniProtKB-KW"/>
</dbReference>
<dbReference type="SFLD" id="SFLDG01084">
    <property type="entry name" value="Uncharacterised_Radical_SAM_Su"/>
    <property type="match status" value="1"/>
</dbReference>
<keyword evidence="6" id="KW-0456">Lyase</keyword>
<keyword evidence="1" id="KW-0479">Metal-binding</keyword>
<dbReference type="GO" id="GO:0016829">
    <property type="term" value="F:lyase activity"/>
    <property type="evidence" value="ECO:0007669"/>
    <property type="project" value="UniProtKB-KW"/>
</dbReference>
<dbReference type="RefSeq" id="WP_179644090.1">
    <property type="nucleotide sequence ID" value="NZ_BAAAYY010000016.1"/>
</dbReference>
<proteinExistence type="predicted"/>
<organism evidence="6 7">
    <name type="scientific">Spinactinospora alkalitolerans</name>
    <dbReference type="NCBI Taxonomy" id="687207"/>
    <lineage>
        <taxon>Bacteria</taxon>
        <taxon>Bacillati</taxon>
        <taxon>Actinomycetota</taxon>
        <taxon>Actinomycetes</taxon>
        <taxon>Streptosporangiales</taxon>
        <taxon>Nocardiopsidaceae</taxon>
        <taxon>Spinactinospora</taxon>
    </lineage>
</organism>
<name>A0A852TZS9_9ACTN</name>
<dbReference type="Gene3D" id="3.80.30.30">
    <property type="match status" value="1"/>
</dbReference>
<keyword evidence="3" id="KW-0411">Iron-sulfur</keyword>
<dbReference type="PANTHER" id="PTHR43432:SF3">
    <property type="entry name" value="SLR0285 PROTEIN"/>
    <property type="match status" value="1"/>
</dbReference>
<dbReference type="PANTHER" id="PTHR43432">
    <property type="entry name" value="SLR0285 PROTEIN"/>
    <property type="match status" value="1"/>
</dbReference>
<evidence type="ECO:0000313" key="6">
    <source>
        <dbReference type="EMBL" id="NYE48273.1"/>
    </source>
</evidence>
<evidence type="ECO:0000256" key="1">
    <source>
        <dbReference type="ARBA" id="ARBA00022723"/>
    </source>
</evidence>
<feature type="domain" description="Radical SAM core" evidence="5">
    <location>
        <begin position="61"/>
        <end position="237"/>
    </location>
</feature>
<keyword evidence="2" id="KW-0408">Iron</keyword>
<feature type="region of interest" description="Disordered" evidence="4">
    <location>
        <begin position="315"/>
        <end position="350"/>
    </location>
</feature>
<dbReference type="SUPFAM" id="SSF102114">
    <property type="entry name" value="Radical SAM enzymes"/>
    <property type="match status" value="1"/>
</dbReference>
<evidence type="ECO:0000256" key="2">
    <source>
        <dbReference type="ARBA" id="ARBA00023004"/>
    </source>
</evidence>